<comment type="caution">
    <text evidence="1">The sequence shown here is derived from an EMBL/GenBank/DDBJ whole genome shotgun (WGS) entry which is preliminary data.</text>
</comment>
<evidence type="ECO:0000313" key="1">
    <source>
        <dbReference type="EMBL" id="ROL52592.1"/>
    </source>
</evidence>
<proteinExistence type="predicted"/>
<sequence>MRKNNPLQFKGTPPKTRAGVLEHEIKVWSIQSSEAELWVVWTDIDCNDGLLLMDRIKVWSVQSSEAELWVVWTDIDCNDGLLLMDRSITAAGHGAGAQGGTRLIPTPSFTHIAEIRLGSNQQPLNP</sequence>
<dbReference type="Proteomes" id="UP000281406">
    <property type="component" value="Unassembled WGS sequence"/>
</dbReference>
<protein>
    <submittedName>
        <fullName evidence="1">Uncharacterized protein</fullName>
    </submittedName>
</protein>
<keyword evidence="2" id="KW-1185">Reference proteome</keyword>
<accession>A0A3N0Z2S1</accession>
<reference evidence="1 2" key="1">
    <citation type="submission" date="2018-10" db="EMBL/GenBank/DDBJ databases">
        <title>Genome assembly for a Yunnan-Guizhou Plateau 3E fish, Anabarilius grahami (Regan), and its evolutionary and genetic applications.</title>
        <authorList>
            <person name="Jiang W."/>
        </authorList>
    </citation>
    <scope>NUCLEOTIDE SEQUENCE [LARGE SCALE GENOMIC DNA]</scope>
    <source>
        <strain evidence="1">AG-KIZ</strain>
        <tissue evidence="1">Muscle</tissue>
    </source>
</reference>
<dbReference type="AlphaFoldDB" id="A0A3N0Z2S1"/>
<dbReference type="EMBL" id="RJVU01015140">
    <property type="protein sequence ID" value="ROL52592.1"/>
    <property type="molecule type" value="Genomic_DNA"/>
</dbReference>
<name>A0A3N0Z2S1_ANAGA</name>
<organism evidence="1 2">
    <name type="scientific">Anabarilius grahami</name>
    <name type="common">Kanglang fish</name>
    <name type="synonym">Barilius grahami</name>
    <dbReference type="NCBI Taxonomy" id="495550"/>
    <lineage>
        <taxon>Eukaryota</taxon>
        <taxon>Metazoa</taxon>
        <taxon>Chordata</taxon>
        <taxon>Craniata</taxon>
        <taxon>Vertebrata</taxon>
        <taxon>Euteleostomi</taxon>
        <taxon>Actinopterygii</taxon>
        <taxon>Neopterygii</taxon>
        <taxon>Teleostei</taxon>
        <taxon>Ostariophysi</taxon>
        <taxon>Cypriniformes</taxon>
        <taxon>Xenocyprididae</taxon>
        <taxon>Xenocypridinae</taxon>
        <taxon>Xenocypridinae incertae sedis</taxon>
        <taxon>Anabarilius</taxon>
    </lineage>
</organism>
<evidence type="ECO:0000313" key="2">
    <source>
        <dbReference type="Proteomes" id="UP000281406"/>
    </source>
</evidence>
<gene>
    <name evidence="1" type="ORF">DPX16_7328</name>
</gene>